<dbReference type="Gene3D" id="3.40.50.150">
    <property type="entry name" value="Vaccinia Virus protein VP39"/>
    <property type="match status" value="1"/>
</dbReference>
<dbReference type="OrthoDB" id="407325at2759"/>
<dbReference type="InterPro" id="IPR029063">
    <property type="entry name" value="SAM-dependent_MTases_sf"/>
</dbReference>
<reference evidence="1 2" key="1">
    <citation type="journal article" date="2018" name="G3 (Bethesda)">
        <title>Phylogenetic and Phylogenomic Definition of Rhizopus Species.</title>
        <authorList>
            <person name="Gryganskyi A.P."/>
            <person name="Golan J."/>
            <person name="Dolatabadi S."/>
            <person name="Mondo S."/>
            <person name="Robb S."/>
            <person name="Idnurm A."/>
            <person name="Muszewska A."/>
            <person name="Steczkiewicz K."/>
            <person name="Masonjones S."/>
            <person name="Liao H.L."/>
            <person name="Gajdeczka M.T."/>
            <person name="Anike F."/>
            <person name="Vuek A."/>
            <person name="Anishchenko I.M."/>
            <person name="Voigt K."/>
            <person name="de Hoog G.S."/>
            <person name="Smith M.E."/>
            <person name="Heitman J."/>
            <person name="Vilgalys R."/>
            <person name="Stajich J.E."/>
        </authorList>
    </citation>
    <scope>NUCLEOTIDE SEQUENCE [LARGE SCALE GENOMIC DNA]</scope>
    <source>
        <strain evidence="1 2">LSU 92-RS-03</strain>
    </source>
</reference>
<dbReference type="Pfam" id="PF10294">
    <property type="entry name" value="Methyltransf_16"/>
    <property type="match status" value="1"/>
</dbReference>
<gene>
    <name evidence="1" type="ORF">CU098_013031</name>
</gene>
<evidence type="ECO:0000313" key="2">
    <source>
        <dbReference type="Proteomes" id="UP000253551"/>
    </source>
</evidence>
<evidence type="ECO:0000313" key="1">
    <source>
        <dbReference type="EMBL" id="RCI06356.1"/>
    </source>
</evidence>
<dbReference type="Proteomes" id="UP000253551">
    <property type="component" value="Unassembled WGS sequence"/>
</dbReference>
<accession>A0A367KVY1</accession>
<dbReference type="EMBL" id="PJQM01000172">
    <property type="protein sequence ID" value="RCI06356.1"/>
    <property type="molecule type" value="Genomic_DNA"/>
</dbReference>
<comment type="caution">
    <text evidence="1">The sequence shown here is derived from an EMBL/GenBank/DDBJ whole genome shotgun (WGS) entry which is preliminary data.</text>
</comment>
<dbReference type="SUPFAM" id="SSF53335">
    <property type="entry name" value="S-adenosyl-L-methionine-dependent methyltransferases"/>
    <property type="match status" value="1"/>
</dbReference>
<proteinExistence type="predicted"/>
<name>A0A367KVY1_RHIST</name>
<sequence>MPPDNTMAVVTTFGGLFLKEHSKLEKIKQTSDHDKSAFKLSLYKNSNVYRIVLNNPVKTSKVYLERWNRIDLKLVTEMGLPMMINEQSIPISCKLLQRNTKHGYIESENILIECRPAVTDSWNTEDIVYEQSNAYTGCFEYRVIAKKTEFDRDFFIIIQTEDHRSPQHSLPLCLGPFQLQDTPAIPDERLLWDDITHDVNTHRVLPLGDCYYLILKEMWDNGTPGKLWDSALVISHIITRLFKENKEFLSGLRIMDLSAGIGSLGLLISELCQVYRIPNPPTVVLTDIPEALPLIKHNLSLNDTQNIVRIKPLRWGQNRDIERVCKRRSFDYIFVSDVLYNTEDFCSLIITFRLLCNTDHPTVLYLGYKPRGLKPFEEEFFFTNCAIYFDIKRLSLDEFEQDLLGKQGQTRNPIDQLLGFTGVQLYKLVVKKD</sequence>
<dbReference type="InterPro" id="IPR019410">
    <property type="entry name" value="Methyltransf_16"/>
</dbReference>
<protein>
    <submittedName>
        <fullName evidence="1">Uncharacterized protein</fullName>
    </submittedName>
</protein>
<organism evidence="1 2">
    <name type="scientific">Rhizopus stolonifer</name>
    <name type="common">Rhizopus nigricans</name>
    <dbReference type="NCBI Taxonomy" id="4846"/>
    <lineage>
        <taxon>Eukaryota</taxon>
        <taxon>Fungi</taxon>
        <taxon>Fungi incertae sedis</taxon>
        <taxon>Mucoromycota</taxon>
        <taxon>Mucoromycotina</taxon>
        <taxon>Mucoromycetes</taxon>
        <taxon>Mucorales</taxon>
        <taxon>Mucorineae</taxon>
        <taxon>Rhizopodaceae</taxon>
        <taxon>Rhizopus</taxon>
    </lineage>
</organism>
<dbReference type="PANTHER" id="PTHR14614">
    <property type="entry name" value="HEPATOCELLULAR CARCINOMA-ASSOCIATED ANTIGEN"/>
    <property type="match status" value="1"/>
</dbReference>
<dbReference type="STRING" id="4846.A0A367KVY1"/>
<keyword evidence="2" id="KW-1185">Reference proteome</keyword>
<dbReference type="AlphaFoldDB" id="A0A367KVY1"/>